<dbReference type="Gene3D" id="3.60.160.10">
    <property type="entry name" value="Mitochondrial biogenesis AIM24"/>
    <property type="match status" value="1"/>
</dbReference>
<accession>A0A6A8M9Z2</accession>
<dbReference type="InterPro" id="IPR016031">
    <property type="entry name" value="Trp_RNA-bd_attenuator-like_dom"/>
</dbReference>
<name>A0A6A8M9Z2_9FIRM</name>
<dbReference type="PANTHER" id="PTHR43657:SF1">
    <property type="entry name" value="ALTERED INHERITANCE OF MITOCHONDRIA PROTEIN 24, MITOCHONDRIAL"/>
    <property type="match status" value="1"/>
</dbReference>
<dbReference type="RefSeq" id="WP_154571582.1">
    <property type="nucleotide sequence ID" value="NZ_VUNB01000001.1"/>
</dbReference>
<dbReference type="Pfam" id="PF01987">
    <property type="entry name" value="AIM24"/>
    <property type="match status" value="1"/>
</dbReference>
<proteinExistence type="predicted"/>
<dbReference type="InterPro" id="IPR036983">
    <property type="entry name" value="AIM24_sf"/>
</dbReference>
<dbReference type="PANTHER" id="PTHR43657">
    <property type="entry name" value="TRYPTOPHAN RNA-BINDING ATTENUATOR PROTEIN-LIKE PROTEIN"/>
    <property type="match status" value="1"/>
</dbReference>
<dbReference type="NCBIfam" id="TIGR00266">
    <property type="entry name" value="TIGR00266 family protein"/>
    <property type="match status" value="1"/>
</dbReference>
<dbReference type="SUPFAM" id="SSF51219">
    <property type="entry name" value="TRAP-like"/>
    <property type="match status" value="1"/>
</dbReference>
<evidence type="ECO:0000313" key="1">
    <source>
        <dbReference type="EMBL" id="MST68106.1"/>
    </source>
</evidence>
<protein>
    <submittedName>
        <fullName evidence="1">TIGR00266 family protein</fullName>
    </submittedName>
</protein>
<dbReference type="EMBL" id="VUNB01000001">
    <property type="protein sequence ID" value="MST68106.1"/>
    <property type="molecule type" value="Genomic_DNA"/>
</dbReference>
<gene>
    <name evidence="1" type="ORF">FYJ66_00565</name>
</gene>
<dbReference type="AlphaFoldDB" id="A0A6A8M9Z2"/>
<comment type="caution">
    <text evidence="1">The sequence shown here is derived from an EMBL/GenBank/DDBJ whole genome shotgun (WGS) entry which is preliminary data.</text>
</comment>
<organism evidence="1">
    <name type="scientific">Baileyella intestinalis</name>
    <dbReference type="NCBI Taxonomy" id="2606709"/>
    <lineage>
        <taxon>Bacteria</taxon>
        <taxon>Bacillati</taxon>
        <taxon>Bacillota</taxon>
        <taxon>Clostridia</taxon>
        <taxon>Peptostreptococcales</taxon>
        <taxon>Anaerovoracaceae</taxon>
        <taxon>Baileyella</taxon>
    </lineage>
</organism>
<sequence>MKFEVKDAPFSILVCQLDGGEMMKCQSGAMAWMTRSVKMQTKSGGLGGMFKKAISGESLFLNNYVAEAPGEIAFGMSFPGHILAVDVTQMPLVAQKKAFLASESTVSMDVFLQKKIGAGFFGGEGFIMEKFSGSGYAFLEVDGAVEEKVLGAGEQLVVDSGYVAAMEQSVSMDIEMVKGLGNIAFGGEGLFNTILTGPGRVWLQTMPISALANSLAPLIAANNGK</sequence>
<dbReference type="InterPro" id="IPR002838">
    <property type="entry name" value="AIM24"/>
</dbReference>
<reference evidence="1" key="1">
    <citation type="submission" date="2019-09" db="EMBL/GenBank/DDBJ databases">
        <title>In-depth cultivation of the pig gut microbiome towards novel bacterial diversity and tailored functional studies.</title>
        <authorList>
            <person name="Wylensek D."/>
            <person name="Hitch T.C.A."/>
            <person name="Clavel T."/>
        </authorList>
    </citation>
    <scope>NUCLEOTIDE SEQUENCE</scope>
    <source>
        <strain evidence="1">RF-744-FAT-WT-3</strain>
    </source>
</reference>